<feature type="binding site" evidence="9">
    <location>
        <position position="144"/>
    </location>
    <ligand>
        <name>substrate</name>
    </ligand>
</feature>
<dbReference type="HAMAP" id="MF_00834">
    <property type="entry name" value="BioA"/>
    <property type="match status" value="1"/>
</dbReference>
<dbReference type="Gene3D" id="3.40.640.10">
    <property type="entry name" value="Type I PLP-dependent aspartate aminotransferase-like (Major domain)"/>
    <property type="match status" value="1"/>
</dbReference>
<reference evidence="11" key="1">
    <citation type="submission" date="2016-10" db="EMBL/GenBank/DDBJ databases">
        <authorList>
            <person name="Varghese N."/>
            <person name="Submissions S."/>
        </authorList>
    </citation>
    <scope>NUCLEOTIDE SEQUENCE [LARGE SCALE GENOMIC DNA]</scope>
    <source>
        <strain evidence="11">DSM 21424</strain>
    </source>
</reference>
<keyword evidence="4 9" id="KW-0808">Transferase</keyword>
<keyword evidence="3 9" id="KW-0032">Aminotransferase</keyword>
<dbReference type="STRING" id="521013.SAMN04488567_0619"/>
<gene>
    <name evidence="9" type="primary">bioA</name>
    <name evidence="10" type="ORF">SAMN04488567_0619</name>
</gene>
<feature type="binding site" evidence="9">
    <location>
        <position position="278"/>
    </location>
    <ligand>
        <name>substrate</name>
    </ligand>
</feature>
<dbReference type="InterPro" id="IPR005815">
    <property type="entry name" value="BioA"/>
</dbReference>
<comment type="subunit">
    <text evidence="9">Homodimer.</text>
</comment>
<evidence type="ECO:0000256" key="6">
    <source>
        <dbReference type="ARBA" id="ARBA00022756"/>
    </source>
</evidence>
<feature type="binding site" evidence="9">
    <location>
        <position position="311"/>
    </location>
    <ligand>
        <name>substrate</name>
    </ligand>
</feature>
<comment type="subcellular location">
    <subcellularLocation>
        <location evidence="9">Cytoplasm</location>
    </subcellularLocation>
</comment>
<sequence length="428" mass="46347">MTDAAEFDRDHLWHPYTNVTKPGPTFMVDRADGAWITLDDGTRMIDAMSSWWCTIHGHRHPAITAAMKDQIDRLPHVMFGGLTHEPAVELGRRLVAMTPAGLDRVFYCDSGSVAIEVAMKMAVQHQLAAGFPGRSRFATIRGGYHGDTWKAMSVCDPVNGMHHLFEGSLNIQYFAPRPPVTLDEGWPEDDEANGTAALLRLLHEHGDQIAALVLEPVVQGAGGMRFYHPEYLRRARRLCDEMGILLIFDEIATGFGRTGHLFAADLAGVTPDIMCLGKALTGGHISFASVMASSHVAETIGGGDPGLFMHGPTFMGNPLACAAACASLDLLADGTWRGRVAEIAAQMQAELAPARDLPGVADVRVLGAIAVIEMDHSVSADEAHPISRETGVWLRPFGRNIYAMPPFILAPDEVSRVSAAMLRLARTL</sequence>
<dbReference type="NCBIfam" id="TIGR00508">
    <property type="entry name" value="bioA"/>
    <property type="match status" value="1"/>
</dbReference>
<dbReference type="Gene3D" id="3.90.1150.10">
    <property type="entry name" value="Aspartate Aminotransferase, domain 1"/>
    <property type="match status" value="1"/>
</dbReference>
<proteinExistence type="inferred from homology"/>
<evidence type="ECO:0000256" key="8">
    <source>
        <dbReference type="ARBA" id="ARBA00048449"/>
    </source>
</evidence>
<feature type="binding site" evidence="9">
    <location>
        <position position="51"/>
    </location>
    <ligand>
        <name>substrate</name>
    </ligand>
</feature>
<protein>
    <recommendedName>
        <fullName evidence="9">Adenosylmethionine-8-amino-7-oxononanoate aminotransferase</fullName>
        <ecNumber evidence="9">2.6.1.62</ecNumber>
    </recommendedName>
    <alternativeName>
        <fullName evidence="9">7,8-diamino-pelargonic acid aminotransferase</fullName>
        <shortName evidence="9">DAPA AT</shortName>
        <shortName evidence="9">DAPA aminotransferase</shortName>
    </alternativeName>
    <alternativeName>
        <fullName evidence="9">7,8-diaminononanoate synthase</fullName>
        <shortName evidence="9">DANS</shortName>
    </alternativeName>
    <alternativeName>
        <fullName evidence="9">Diaminopelargonic acid synthase</fullName>
    </alternativeName>
</protein>
<organism evidence="10 11">
    <name type="scientific">Limimaricola pyoseonensis</name>
    <dbReference type="NCBI Taxonomy" id="521013"/>
    <lineage>
        <taxon>Bacteria</taxon>
        <taxon>Pseudomonadati</taxon>
        <taxon>Pseudomonadota</taxon>
        <taxon>Alphaproteobacteria</taxon>
        <taxon>Rhodobacterales</taxon>
        <taxon>Paracoccaceae</taxon>
        <taxon>Limimaricola</taxon>
    </lineage>
</organism>
<comment type="similarity">
    <text evidence="9">Belongs to the class-III pyridoxal-phosphate-dependent aminotransferase family. BioA subfamily.</text>
</comment>
<feature type="binding site" evidence="9">
    <location>
        <begin position="111"/>
        <end position="112"/>
    </location>
    <ligand>
        <name>pyridoxal 5'-phosphate</name>
        <dbReference type="ChEBI" id="CHEBI:597326"/>
    </ligand>
</feature>
<dbReference type="GO" id="GO:0030170">
    <property type="term" value="F:pyridoxal phosphate binding"/>
    <property type="evidence" value="ECO:0007669"/>
    <property type="project" value="UniProtKB-UniRule"/>
</dbReference>
<keyword evidence="6 9" id="KW-0093">Biotin biosynthesis</keyword>
<dbReference type="UniPathway" id="UPA00078">
    <property type="reaction ID" value="UER00160"/>
</dbReference>
<dbReference type="InterPro" id="IPR015424">
    <property type="entry name" value="PyrdxlP-dep_Trfase"/>
</dbReference>
<dbReference type="PROSITE" id="PS00600">
    <property type="entry name" value="AA_TRANSFER_CLASS_3"/>
    <property type="match status" value="1"/>
</dbReference>
<evidence type="ECO:0000256" key="5">
    <source>
        <dbReference type="ARBA" id="ARBA00022691"/>
    </source>
</evidence>
<feature type="site" description="Participates in the substrate recognition with KAPA and in a stacking interaction with the adenine ring of SAM" evidence="9">
    <location>
        <position position="16"/>
    </location>
</feature>
<comment type="function">
    <text evidence="9">Catalyzes the transfer of the alpha-amino group from S-adenosyl-L-methionine (SAM) to 7-keto-8-aminopelargonic acid (KAPA) to form 7,8-diaminopelargonic acid (DAPA). It is the only aminotransferase known to utilize SAM as an amino donor.</text>
</comment>
<evidence type="ECO:0000256" key="2">
    <source>
        <dbReference type="ARBA" id="ARBA00005063"/>
    </source>
</evidence>
<comment type="cofactor">
    <cofactor evidence="1 9">
        <name>pyridoxal 5'-phosphate</name>
        <dbReference type="ChEBI" id="CHEBI:597326"/>
    </cofactor>
</comment>
<dbReference type="GO" id="GO:0009102">
    <property type="term" value="P:biotin biosynthetic process"/>
    <property type="evidence" value="ECO:0007669"/>
    <property type="project" value="UniProtKB-UniRule"/>
</dbReference>
<comment type="catalytic activity">
    <reaction evidence="8 9">
        <text>(8S)-8-amino-7-oxononanoate + S-adenosyl-L-methionine = S-adenosyl-4-methylsulfanyl-2-oxobutanoate + (7R,8S)-7,8-diammoniononanoate</text>
        <dbReference type="Rhea" id="RHEA:16861"/>
        <dbReference type="ChEBI" id="CHEBI:16490"/>
        <dbReference type="ChEBI" id="CHEBI:59789"/>
        <dbReference type="ChEBI" id="CHEBI:149468"/>
        <dbReference type="ChEBI" id="CHEBI:149469"/>
        <dbReference type="EC" id="2.6.1.62"/>
    </reaction>
</comment>
<name>A0A1G6ZNX3_9RHOB</name>
<keyword evidence="5 9" id="KW-0949">S-adenosyl-L-methionine</keyword>
<evidence type="ECO:0000313" key="10">
    <source>
        <dbReference type="EMBL" id="SDE04378.1"/>
    </source>
</evidence>
<dbReference type="InterPro" id="IPR015421">
    <property type="entry name" value="PyrdxlP-dep_Trfase_major"/>
</dbReference>
<dbReference type="SUPFAM" id="SSF53383">
    <property type="entry name" value="PLP-dependent transferases"/>
    <property type="match status" value="1"/>
</dbReference>
<dbReference type="InterPro" id="IPR015422">
    <property type="entry name" value="PyrdxlP-dep_Trfase_small"/>
</dbReference>
<keyword evidence="7 9" id="KW-0663">Pyridoxal phosphate</keyword>
<dbReference type="RefSeq" id="WP_090109241.1">
    <property type="nucleotide sequence ID" value="NZ_FNAT01000001.1"/>
</dbReference>
<feature type="binding site" evidence="9">
    <location>
        <begin position="312"/>
        <end position="313"/>
    </location>
    <ligand>
        <name>pyridoxal 5'-phosphate</name>
        <dbReference type="ChEBI" id="CHEBI:597326"/>
    </ligand>
</feature>
<evidence type="ECO:0000256" key="3">
    <source>
        <dbReference type="ARBA" id="ARBA00022576"/>
    </source>
</evidence>
<accession>A0A1G6ZNX3</accession>
<feature type="binding site" evidence="9">
    <location>
        <position position="395"/>
    </location>
    <ligand>
        <name>substrate</name>
    </ligand>
</feature>
<dbReference type="PANTHER" id="PTHR42684:SF17">
    <property type="entry name" value="ADENOSYLMETHIONINE-8-AMINO-7-OXONONANOATE AMINOTRANSFERASE"/>
    <property type="match status" value="1"/>
</dbReference>
<evidence type="ECO:0000256" key="1">
    <source>
        <dbReference type="ARBA" id="ARBA00001933"/>
    </source>
</evidence>
<evidence type="ECO:0000256" key="7">
    <source>
        <dbReference type="ARBA" id="ARBA00022898"/>
    </source>
</evidence>
<dbReference type="Proteomes" id="UP000198922">
    <property type="component" value="Unassembled WGS sequence"/>
</dbReference>
<dbReference type="EC" id="2.6.1.62" evidence="9"/>
<keyword evidence="11" id="KW-1185">Reference proteome</keyword>
<feature type="binding site" evidence="9">
    <location>
        <position position="249"/>
    </location>
    <ligand>
        <name>pyridoxal 5'-phosphate</name>
        <dbReference type="ChEBI" id="CHEBI:597326"/>
    </ligand>
</feature>
<comment type="pathway">
    <text evidence="2 9">Cofactor biosynthesis; biotin biosynthesis; 7,8-diaminononanoate from 8-amino-7-oxononanoate (SAM route): step 1/1.</text>
</comment>
<evidence type="ECO:0000313" key="11">
    <source>
        <dbReference type="Proteomes" id="UP000198922"/>
    </source>
</evidence>
<dbReference type="Pfam" id="PF00202">
    <property type="entry name" value="Aminotran_3"/>
    <property type="match status" value="1"/>
</dbReference>
<dbReference type="AlphaFoldDB" id="A0A1G6ZNX3"/>
<dbReference type="OrthoDB" id="9801834at2"/>
<dbReference type="GO" id="GO:0005737">
    <property type="term" value="C:cytoplasm"/>
    <property type="evidence" value="ECO:0007669"/>
    <property type="project" value="UniProtKB-SubCell"/>
</dbReference>
<dbReference type="PANTHER" id="PTHR42684">
    <property type="entry name" value="ADENOSYLMETHIONINE-8-AMINO-7-OXONONANOATE AMINOTRANSFERASE"/>
    <property type="match status" value="1"/>
</dbReference>
<evidence type="ECO:0000256" key="9">
    <source>
        <dbReference type="HAMAP-Rule" id="MF_00834"/>
    </source>
</evidence>
<dbReference type="EMBL" id="FNAT01000001">
    <property type="protein sequence ID" value="SDE04378.1"/>
    <property type="molecule type" value="Genomic_DNA"/>
</dbReference>
<feature type="modified residue" description="N6-(pyridoxal phosphate)lysine" evidence="9">
    <location>
        <position position="278"/>
    </location>
</feature>
<keyword evidence="9" id="KW-0963">Cytoplasm</keyword>
<dbReference type="FunFam" id="3.40.640.10:FF:000041">
    <property type="entry name" value="Adenosylmethionine-8-amino-7-oxononanoate aminotransferase"/>
    <property type="match status" value="1"/>
</dbReference>
<evidence type="ECO:0000256" key="4">
    <source>
        <dbReference type="ARBA" id="ARBA00022679"/>
    </source>
</evidence>
<dbReference type="NCBIfam" id="NF004624">
    <property type="entry name" value="PRK05964.1"/>
    <property type="match status" value="1"/>
</dbReference>
<dbReference type="InterPro" id="IPR049704">
    <property type="entry name" value="Aminotrans_3_PPA_site"/>
</dbReference>
<dbReference type="GO" id="GO:0004015">
    <property type="term" value="F:adenosylmethionine-8-amino-7-oxononanoate transaminase activity"/>
    <property type="evidence" value="ECO:0007669"/>
    <property type="project" value="UniProtKB-UniRule"/>
</dbReference>
<dbReference type="CDD" id="cd00610">
    <property type="entry name" value="OAT_like"/>
    <property type="match status" value="1"/>
</dbReference>
<dbReference type="InterPro" id="IPR005814">
    <property type="entry name" value="Aminotrans_3"/>
</dbReference>